<dbReference type="InterPro" id="IPR011990">
    <property type="entry name" value="TPR-like_helical_dom_sf"/>
</dbReference>
<dbReference type="InterPro" id="IPR002885">
    <property type="entry name" value="PPR_rpt"/>
</dbReference>
<dbReference type="PANTHER" id="PTHR47926">
    <property type="entry name" value="PENTATRICOPEPTIDE REPEAT-CONTAINING PROTEIN"/>
    <property type="match status" value="1"/>
</dbReference>
<feature type="repeat" description="PPR" evidence="2">
    <location>
        <begin position="134"/>
        <end position="168"/>
    </location>
</feature>
<dbReference type="EMBL" id="KV864007">
    <property type="protein sequence ID" value="ONK54890.1"/>
    <property type="molecule type" value="Genomic_DNA"/>
</dbReference>
<keyword evidence="1" id="KW-0677">Repeat</keyword>
<dbReference type="NCBIfam" id="TIGR00756">
    <property type="entry name" value="PPR"/>
    <property type="match status" value="8"/>
</dbReference>
<evidence type="ECO:0000256" key="1">
    <source>
        <dbReference type="ARBA" id="ARBA00022737"/>
    </source>
</evidence>
<evidence type="ECO:0008006" key="5">
    <source>
        <dbReference type="Google" id="ProtNLM"/>
    </source>
</evidence>
<reference evidence="4" key="1">
    <citation type="journal article" date="2017" name="Nat. Commun.">
        <title>The asparagus genome sheds light on the origin and evolution of a young Y chromosome.</title>
        <authorList>
            <person name="Harkess A."/>
            <person name="Zhou J."/>
            <person name="Xu C."/>
            <person name="Bowers J.E."/>
            <person name="Van der Hulst R."/>
            <person name="Ayyampalayam S."/>
            <person name="Mercati F."/>
            <person name="Riccardi P."/>
            <person name="McKain M.R."/>
            <person name="Kakrana A."/>
            <person name="Tang H."/>
            <person name="Ray J."/>
            <person name="Groenendijk J."/>
            <person name="Arikit S."/>
            <person name="Mathioni S.M."/>
            <person name="Nakano M."/>
            <person name="Shan H."/>
            <person name="Telgmann-Rauber A."/>
            <person name="Kanno A."/>
            <person name="Yue Z."/>
            <person name="Chen H."/>
            <person name="Li W."/>
            <person name="Chen Y."/>
            <person name="Xu X."/>
            <person name="Zhang Y."/>
            <person name="Luo S."/>
            <person name="Chen H."/>
            <person name="Gao J."/>
            <person name="Mao Z."/>
            <person name="Pires J.C."/>
            <person name="Luo M."/>
            <person name="Kudrna D."/>
            <person name="Wing R.A."/>
            <person name="Meyers B.C."/>
            <person name="Yi K."/>
            <person name="Kong H."/>
            <person name="Lavrijsen P."/>
            <person name="Sunseri F."/>
            <person name="Falavigna A."/>
            <person name="Ye Y."/>
            <person name="Leebens-Mack J.H."/>
            <person name="Chen G."/>
        </authorList>
    </citation>
    <scope>NUCLEOTIDE SEQUENCE [LARGE SCALE GENOMIC DNA]</scope>
    <source>
        <strain evidence="4">cv. DH0086</strain>
    </source>
</reference>
<dbReference type="InterPro" id="IPR046848">
    <property type="entry name" value="E_motif"/>
</dbReference>
<feature type="repeat" description="PPR" evidence="2">
    <location>
        <begin position="462"/>
        <end position="492"/>
    </location>
</feature>
<dbReference type="Pfam" id="PF20431">
    <property type="entry name" value="E_motif"/>
    <property type="match status" value="1"/>
</dbReference>
<dbReference type="OrthoDB" id="185373at2759"/>
<dbReference type="Pfam" id="PF01535">
    <property type="entry name" value="PPR"/>
    <property type="match status" value="4"/>
</dbReference>
<accession>A0A1R3L5K0</accession>
<gene>
    <name evidence="3" type="ORF">A4U43_UnF10020</name>
</gene>
<dbReference type="Pfam" id="PF12854">
    <property type="entry name" value="PPR_1"/>
    <property type="match status" value="1"/>
</dbReference>
<feature type="repeat" description="PPR" evidence="2">
    <location>
        <begin position="196"/>
        <end position="230"/>
    </location>
</feature>
<evidence type="ECO:0000256" key="2">
    <source>
        <dbReference type="PROSITE-ProRule" id="PRU00708"/>
    </source>
</evidence>
<protein>
    <recommendedName>
        <fullName evidence="5">Pentacotripeptide-repeat region of PRORP domain-containing protein</fullName>
    </recommendedName>
</protein>
<dbReference type="Proteomes" id="UP000243459">
    <property type="component" value="Unassembled WGS sequence"/>
</dbReference>
<evidence type="ECO:0000313" key="4">
    <source>
        <dbReference type="Proteomes" id="UP000243459"/>
    </source>
</evidence>
<organism evidence="3 4">
    <name type="scientific">Asparagus officinalis</name>
    <name type="common">Garden asparagus</name>
    <dbReference type="NCBI Taxonomy" id="4686"/>
    <lineage>
        <taxon>Eukaryota</taxon>
        <taxon>Viridiplantae</taxon>
        <taxon>Streptophyta</taxon>
        <taxon>Embryophyta</taxon>
        <taxon>Tracheophyta</taxon>
        <taxon>Spermatophyta</taxon>
        <taxon>Magnoliopsida</taxon>
        <taxon>Liliopsida</taxon>
        <taxon>Asparagales</taxon>
        <taxon>Asparagaceae</taxon>
        <taxon>Asparagoideae</taxon>
        <taxon>Asparagus</taxon>
    </lineage>
</organism>
<sequence>MEKRMIQILRKCRNLRELKQTHANILVHGLGESNMVLPKLIDLSSTFKSLDYATHILAHSHRPNTVVFNSMMKSFIERNHQNEAFLTYSKMRGLGIPPNYFTSTILAKACESMGSLEYTSGIHAQIIKCGFGCDVFVQNTLLYVYSNCGDLNLARQVFDEMLERDVVSWNSMVGAYMAHEDTDQAMTLFELMPTRNLISWNTLISALCKAGDMKSARSVFDRMPIRDANSWNAMITAYVTCNDILAARSIFDQMKDKDVVSWTAMISGYTKIGDMESARSLFDQMTVKNVISWNAMISGYSQNSRFDEALSMFQNMLLDGLFLPDEATLVSVVSACSQLGSLEHGNWVYSYIKKNNLNLTMPLGNALINMFSKCGDIRTAEYVFNQTTMKCVITWTTMVSGLAFNGQCREALALFKRMCAEGIEPDDIIFITVLSACSHGGLTEEGQEIFNLMIKHYMIKPRIEHYNCMIDLLGRAGKFEEAIEFIESMPFEPTAVIWATLLSFCSANVNNEFIEVLSQKIANLDPSNPGYRVLISNSSALKGRWNNVMEVRGSMRREGIEKMPGCSSIQIGREVHEFLVKDSKHKRRKEIYEALDELTEVMKKVRY</sequence>
<dbReference type="Gene3D" id="1.25.40.10">
    <property type="entry name" value="Tetratricopeptide repeat domain"/>
    <property type="match status" value="4"/>
</dbReference>
<dbReference type="GO" id="GO:0003723">
    <property type="term" value="F:RNA binding"/>
    <property type="evidence" value="ECO:0007669"/>
    <property type="project" value="InterPro"/>
</dbReference>
<dbReference type="PROSITE" id="PS51375">
    <property type="entry name" value="PPR"/>
    <property type="match status" value="7"/>
</dbReference>
<dbReference type="InterPro" id="IPR046960">
    <property type="entry name" value="PPR_At4g14850-like_plant"/>
</dbReference>
<keyword evidence="4" id="KW-1185">Reference proteome</keyword>
<dbReference type="PANTHER" id="PTHR47926:SF531">
    <property type="entry name" value="TETRATRICOPEPTIDE REPEAT SUPERFAMILY PROTEIN"/>
    <property type="match status" value="1"/>
</dbReference>
<feature type="repeat" description="PPR" evidence="2">
    <location>
        <begin position="391"/>
        <end position="425"/>
    </location>
</feature>
<dbReference type="Gramene" id="ONK54890">
    <property type="protein sequence ID" value="ONK54890"/>
    <property type="gene ID" value="A4U43_UnF10020"/>
</dbReference>
<evidence type="ECO:0000313" key="3">
    <source>
        <dbReference type="EMBL" id="ONK54890.1"/>
    </source>
</evidence>
<dbReference type="AlphaFoldDB" id="A0A1R3L5K0"/>
<feature type="repeat" description="PPR" evidence="2">
    <location>
        <begin position="64"/>
        <end position="98"/>
    </location>
</feature>
<dbReference type="FunFam" id="1.25.40.10:FF:000348">
    <property type="entry name" value="Pentatricopeptide repeat-containing protein chloroplastic"/>
    <property type="match status" value="1"/>
</dbReference>
<name>A0A1R3L5K0_ASPOF</name>
<feature type="repeat" description="PPR" evidence="2">
    <location>
        <begin position="258"/>
        <end position="288"/>
    </location>
</feature>
<dbReference type="SUPFAM" id="SSF48452">
    <property type="entry name" value="TPR-like"/>
    <property type="match status" value="1"/>
</dbReference>
<dbReference type="GO" id="GO:0009451">
    <property type="term" value="P:RNA modification"/>
    <property type="evidence" value="ECO:0007669"/>
    <property type="project" value="InterPro"/>
</dbReference>
<dbReference type="FunFam" id="1.25.40.10:FF:000511">
    <property type="entry name" value="Pentatricopeptide repeat-containing protein"/>
    <property type="match status" value="1"/>
</dbReference>
<proteinExistence type="predicted"/>
<dbReference type="FunFam" id="1.25.40.10:FF:000396">
    <property type="entry name" value="Pentatricopeptide repeat-containing protein At2g36730"/>
    <property type="match status" value="1"/>
</dbReference>
<dbReference type="OMA" id="CRCVHGQ"/>
<feature type="repeat" description="PPR" evidence="2">
    <location>
        <begin position="289"/>
        <end position="323"/>
    </location>
</feature>
<dbReference type="Pfam" id="PF13041">
    <property type="entry name" value="PPR_2"/>
    <property type="match status" value="3"/>
</dbReference>